<dbReference type="SUPFAM" id="SSF51735">
    <property type="entry name" value="NAD(P)-binding Rossmann-fold domains"/>
    <property type="match status" value="1"/>
</dbReference>
<organism evidence="2 3">
    <name type="scientific">Gossypium lobatum</name>
    <dbReference type="NCBI Taxonomy" id="34289"/>
    <lineage>
        <taxon>Eukaryota</taxon>
        <taxon>Viridiplantae</taxon>
        <taxon>Streptophyta</taxon>
        <taxon>Embryophyta</taxon>
        <taxon>Tracheophyta</taxon>
        <taxon>Spermatophyta</taxon>
        <taxon>Magnoliopsida</taxon>
        <taxon>eudicotyledons</taxon>
        <taxon>Gunneridae</taxon>
        <taxon>Pentapetalae</taxon>
        <taxon>rosids</taxon>
        <taxon>malvids</taxon>
        <taxon>Malvales</taxon>
        <taxon>Malvaceae</taxon>
        <taxon>Malvoideae</taxon>
        <taxon>Gossypium</taxon>
    </lineage>
</organism>
<name>A0A7J8NCL7_9ROSI</name>
<accession>A0A7J8NCL7</accession>
<proteinExistence type="predicted"/>
<reference evidence="2 3" key="1">
    <citation type="journal article" date="2019" name="Genome Biol. Evol.">
        <title>Insights into the evolution of the New World diploid cottons (Gossypium, subgenus Houzingenia) based on genome sequencing.</title>
        <authorList>
            <person name="Grover C.E."/>
            <person name="Arick M.A. 2nd"/>
            <person name="Thrash A."/>
            <person name="Conover J.L."/>
            <person name="Sanders W.S."/>
            <person name="Peterson D.G."/>
            <person name="Frelichowski J.E."/>
            <person name="Scheffler J.A."/>
            <person name="Scheffler B.E."/>
            <person name="Wendel J.F."/>
        </authorList>
    </citation>
    <scope>NUCLEOTIDE SEQUENCE [LARGE SCALE GENOMIC DNA]</scope>
    <source>
        <strain evidence="2">157</strain>
        <tissue evidence="2">Leaf</tissue>
    </source>
</reference>
<dbReference type="PANTHER" id="PTHR43245:SF13">
    <property type="entry name" value="UDP-D-APIOSE_UDP-D-XYLOSE SYNTHASE 2"/>
    <property type="match status" value="1"/>
</dbReference>
<evidence type="ECO:0000313" key="2">
    <source>
        <dbReference type="EMBL" id="MBA0574584.1"/>
    </source>
</evidence>
<comment type="caution">
    <text evidence="2">The sequence shown here is derived from an EMBL/GenBank/DDBJ whole genome shotgun (WGS) entry which is preliminary data.</text>
</comment>
<dbReference type="EMBL" id="JABEZX010000013">
    <property type="protein sequence ID" value="MBA0574584.1"/>
    <property type="molecule type" value="Genomic_DNA"/>
</dbReference>
<dbReference type="PANTHER" id="PTHR43245">
    <property type="entry name" value="BIFUNCTIONAL POLYMYXIN RESISTANCE PROTEIN ARNA"/>
    <property type="match status" value="1"/>
</dbReference>
<evidence type="ECO:0000259" key="1">
    <source>
        <dbReference type="Pfam" id="PF01370"/>
    </source>
</evidence>
<protein>
    <recommendedName>
        <fullName evidence="1">NAD-dependent epimerase/dehydratase domain-containing protein</fullName>
    </recommendedName>
</protein>
<feature type="non-terminal residue" evidence="2">
    <location>
        <position position="1"/>
    </location>
</feature>
<dbReference type="Gene3D" id="3.40.50.720">
    <property type="entry name" value="NAD(P)-binding Rossmann-like Domain"/>
    <property type="match status" value="1"/>
</dbReference>
<dbReference type="AlphaFoldDB" id="A0A7J8NCL7"/>
<dbReference type="InterPro" id="IPR001509">
    <property type="entry name" value="Epimerase_deHydtase"/>
</dbReference>
<dbReference type="InterPro" id="IPR050177">
    <property type="entry name" value="Lipid_A_modif_metabolic_enz"/>
</dbReference>
<sequence>MAARMDLDGRPIKPMTICMIGAGGFIGSHLCEKLMAETPHKVLALDVYNDKIKHLLEPDSLPWAGRIEFHRINIKHDSRLEGLIKMADLTINLAAICTPADYNTRPLDTIYSNFIDALPVVKYCSENNKRLIHFSTCEVYGKTIGSFLPKDSPLLKDPAYYVLKEDTSPCIFGSIEKQRWSYACAKQLIERLIYAEGAENGLDFTIVRPFNWIGPRMDFIPGIDGPSEGVPRVLACFSNNLLRREPLKLVDGGQSQRTFVYIKDAIEAVLLMI</sequence>
<dbReference type="Pfam" id="PF01370">
    <property type="entry name" value="Epimerase"/>
    <property type="match status" value="1"/>
</dbReference>
<feature type="domain" description="NAD-dependent epimerase/dehydratase" evidence="1">
    <location>
        <begin position="17"/>
        <end position="273"/>
    </location>
</feature>
<keyword evidence="3" id="KW-1185">Reference proteome</keyword>
<evidence type="ECO:0000313" key="3">
    <source>
        <dbReference type="Proteomes" id="UP000593572"/>
    </source>
</evidence>
<dbReference type="Proteomes" id="UP000593572">
    <property type="component" value="Unassembled WGS sequence"/>
</dbReference>
<dbReference type="InterPro" id="IPR036291">
    <property type="entry name" value="NAD(P)-bd_dom_sf"/>
</dbReference>
<gene>
    <name evidence="2" type="ORF">Golob_001774</name>
</gene>